<dbReference type="eggNOG" id="ENOG5032SWG">
    <property type="taxonomic scope" value="Bacteria"/>
</dbReference>
<name>F0FB23_9BACT</name>
<sequence>MTDNYDDILHLPHHVSKRHPQMSLYNRAAQFAPFAALAGYGEAIAETARPTVSEMELEEDGRRLLDRRLIELATRLAGHPVVSITYFQPDARKAGGTYVVAKGVVKEIHDDGRMIQMEDGGLIRIDAIVALEGDVFLPDEG</sequence>
<evidence type="ECO:0000313" key="2">
    <source>
        <dbReference type="Proteomes" id="UP000005697"/>
    </source>
</evidence>
<evidence type="ECO:0008006" key="3">
    <source>
        <dbReference type="Google" id="ProtNLM"/>
    </source>
</evidence>
<dbReference type="STRING" id="888743.HMPREF9141_2790"/>
<reference evidence="1 2" key="1">
    <citation type="submission" date="2011-01" db="EMBL/GenBank/DDBJ databases">
        <authorList>
            <person name="Muzny D."/>
            <person name="Qin X."/>
            <person name="Deng J."/>
            <person name="Jiang H."/>
            <person name="Liu Y."/>
            <person name="Qu J."/>
            <person name="Song X.-Z."/>
            <person name="Zhang L."/>
            <person name="Thornton R."/>
            <person name="Coyle M."/>
            <person name="Francisco L."/>
            <person name="Jackson L."/>
            <person name="Javaid M."/>
            <person name="Korchina V."/>
            <person name="Kovar C."/>
            <person name="Mata R."/>
            <person name="Mathew T."/>
            <person name="Ngo R."/>
            <person name="Nguyen L."/>
            <person name="Nguyen N."/>
            <person name="Okwuonu G."/>
            <person name="Ongeri F."/>
            <person name="Pham C."/>
            <person name="Simmons D."/>
            <person name="Wilczek-Boney K."/>
            <person name="Hale W."/>
            <person name="Jakkamsetti A."/>
            <person name="Pham P."/>
            <person name="Ruth R."/>
            <person name="San Lucas F."/>
            <person name="Warren J."/>
            <person name="Zhang J."/>
            <person name="Zhao Z."/>
            <person name="Zhou C."/>
            <person name="Zhu D."/>
            <person name="Lee S."/>
            <person name="Bess C."/>
            <person name="Blankenburg K."/>
            <person name="Forbes L."/>
            <person name="Fu Q."/>
            <person name="Gubbala S."/>
            <person name="Hirani K."/>
            <person name="Jayaseelan J.C."/>
            <person name="Lara F."/>
            <person name="Munidasa M."/>
            <person name="Palculict T."/>
            <person name="Patil S."/>
            <person name="Pu L.-L."/>
            <person name="Saada N."/>
            <person name="Tang L."/>
            <person name="Weissenberger G."/>
            <person name="Zhu Y."/>
            <person name="Hemphill L."/>
            <person name="Shang Y."/>
            <person name="Youmans B."/>
            <person name="Ayvaz T."/>
            <person name="Ross M."/>
            <person name="Santibanez J."/>
            <person name="Aqrawi P."/>
            <person name="Gross S."/>
            <person name="Joshi V."/>
            <person name="Fowler G."/>
            <person name="Nazareth L."/>
            <person name="Reid J."/>
            <person name="Worley K."/>
            <person name="Petrosino J."/>
            <person name="Highlander S."/>
            <person name="Gibbs R."/>
        </authorList>
    </citation>
    <scope>NUCLEOTIDE SEQUENCE [LARGE SCALE GENOMIC DNA]</scope>
    <source>
        <strain evidence="1 2">DSM 16608</strain>
    </source>
</reference>
<dbReference type="RefSeq" id="WP_007367527.1">
    <property type="nucleotide sequence ID" value="NZ_GL872282.1"/>
</dbReference>
<gene>
    <name evidence="1" type="ORF">HMPREF9141_2790</name>
</gene>
<keyword evidence="2" id="KW-1185">Reference proteome</keyword>
<organism evidence="1 2">
    <name type="scientific">Prevotella multiformis DSM 16608</name>
    <dbReference type="NCBI Taxonomy" id="888743"/>
    <lineage>
        <taxon>Bacteria</taxon>
        <taxon>Pseudomonadati</taxon>
        <taxon>Bacteroidota</taxon>
        <taxon>Bacteroidia</taxon>
        <taxon>Bacteroidales</taxon>
        <taxon>Prevotellaceae</taxon>
        <taxon>Prevotella</taxon>
    </lineage>
</organism>
<evidence type="ECO:0000313" key="1">
    <source>
        <dbReference type="EMBL" id="EGC18786.1"/>
    </source>
</evidence>
<protein>
    <recommendedName>
        <fullName evidence="3">YolD-like protein</fullName>
    </recommendedName>
</protein>
<dbReference type="HOGENOM" id="CLU_131538_1_0_10"/>
<dbReference type="EMBL" id="AEWX01000047">
    <property type="protein sequence ID" value="EGC18786.1"/>
    <property type="molecule type" value="Genomic_DNA"/>
</dbReference>
<accession>F0FB23</accession>
<comment type="caution">
    <text evidence="1">The sequence shown here is derived from an EMBL/GenBank/DDBJ whole genome shotgun (WGS) entry which is preliminary data.</text>
</comment>
<proteinExistence type="predicted"/>
<dbReference type="AlphaFoldDB" id="F0FB23"/>
<dbReference type="Proteomes" id="UP000005697">
    <property type="component" value="Unassembled WGS sequence"/>
</dbReference>